<accession>A0ABQ2I6I3</accession>
<feature type="domain" description="Helix-turn-helix" evidence="2">
    <location>
        <begin position="27"/>
        <end position="82"/>
    </location>
</feature>
<feature type="region of interest" description="Disordered" evidence="1">
    <location>
        <begin position="1"/>
        <end position="29"/>
    </location>
</feature>
<dbReference type="InterPro" id="IPR045745">
    <property type="entry name" value="HTH_58_Actinobacteria-type"/>
</dbReference>
<evidence type="ECO:0000313" key="3">
    <source>
        <dbReference type="EMBL" id="GGM99504.1"/>
    </source>
</evidence>
<evidence type="ECO:0000259" key="2">
    <source>
        <dbReference type="Pfam" id="PF19575"/>
    </source>
</evidence>
<dbReference type="EMBL" id="BMNZ01000005">
    <property type="protein sequence ID" value="GGM99504.1"/>
    <property type="molecule type" value="Genomic_DNA"/>
</dbReference>
<organism evidence="3 4">
    <name type="scientific">Terrabacter tumescens</name>
    <dbReference type="NCBI Taxonomy" id="60443"/>
    <lineage>
        <taxon>Bacteria</taxon>
        <taxon>Bacillati</taxon>
        <taxon>Actinomycetota</taxon>
        <taxon>Actinomycetes</taxon>
        <taxon>Micrococcales</taxon>
        <taxon>Intrasporangiaceae</taxon>
        <taxon>Terrabacter</taxon>
    </lineage>
</organism>
<sequence>MPETWPMPYPSRPVPEPLPQFLGTATNRQTPEQRKRLLEYVGKGYLEGKSLRVLAAETDRTQTAIRRALRDLDMPLRDRGAPPINT</sequence>
<gene>
    <name evidence="3" type="ORF">GCM10009721_28170</name>
</gene>
<protein>
    <recommendedName>
        <fullName evidence="2">Helix-turn-helix domain-containing protein</fullName>
    </recommendedName>
</protein>
<name>A0ABQ2I6I3_9MICO</name>
<reference evidence="4" key="1">
    <citation type="journal article" date="2019" name="Int. J. Syst. Evol. Microbiol.">
        <title>The Global Catalogue of Microorganisms (GCM) 10K type strain sequencing project: providing services to taxonomists for standard genome sequencing and annotation.</title>
        <authorList>
            <consortium name="The Broad Institute Genomics Platform"/>
            <consortium name="The Broad Institute Genome Sequencing Center for Infectious Disease"/>
            <person name="Wu L."/>
            <person name="Ma J."/>
        </authorList>
    </citation>
    <scope>NUCLEOTIDE SEQUENCE [LARGE SCALE GENOMIC DNA]</scope>
    <source>
        <strain evidence="4">JCM 1365</strain>
    </source>
</reference>
<dbReference type="Proteomes" id="UP000623461">
    <property type="component" value="Unassembled WGS sequence"/>
</dbReference>
<evidence type="ECO:0000313" key="4">
    <source>
        <dbReference type="Proteomes" id="UP000623461"/>
    </source>
</evidence>
<proteinExistence type="predicted"/>
<feature type="compositionally biased region" description="Pro residues" evidence="1">
    <location>
        <begin position="1"/>
        <end position="18"/>
    </location>
</feature>
<keyword evidence="4" id="KW-1185">Reference proteome</keyword>
<comment type="caution">
    <text evidence="3">The sequence shown here is derived from an EMBL/GenBank/DDBJ whole genome shotgun (WGS) entry which is preliminary data.</text>
</comment>
<dbReference type="Pfam" id="PF19575">
    <property type="entry name" value="HTH_58"/>
    <property type="match status" value="1"/>
</dbReference>
<evidence type="ECO:0000256" key="1">
    <source>
        <dbReference type="SAM" id="MobiDB-lite"/>
    </source>
</evidence>